<organism evidence="5 6">
    <name type="scientific">Vibrio algivorus</name>
    <dbReference type="NCBI Taxonomy" id="1667024"/>
    <lineage>
        <taxon>Bacteria</taxon>
        <taxon>Pseudomonadati</taxon>
        <taxon>Pseudomonadota</taxon>
        <taxon>Gammaproteobacteria</taxon>
        <taxon>Vibrionales</taxon>
        <taxon>Vibrionaceae</taxon>
        <taxon>Vibrio</taxon>
    </lineage>
</organism>
<evidence type="ECO:0000313" key="6">
    <source>
        <dbReference type="Proteomes" id="UP000319828"/>
    </source>
</evidence>
<dbReference type="Proteomes" id="UP000319828">
    <property type="component" value="Unassembled WGS sequence"/>
</dbReference>
<keyword evidence="2" id="KW-0238">DNA-binding</keyword>
<accession>A0A557P778</accession>
<evidence type="ECO:0000256" key="2">
    <source>
        <dbReference type="ARBA" id="ARBA00023125"/>
    </source>
</evidence>
<dbReference type="Gene3D" id="1.10.10.60">
    <property type="entry name" value="Homeodomain-like"/>
    <property type="match status" value="2"/>
</dbReference>
<evidence type="ECO:0000256" key="3">
    <source>
        <dbReference type="ARBA" id="ARBA00023163"/>
    </source>
</evidence>
<gene>
    <name evidence="5" type="ORF">FOF44_09190</name>
</gene>
<dbReference type="SMART" id="SM00342">
    <property type="entry name" value="HTH_ARAC"/>
    <property type="match status" value="1"/>
</dbReference>
<dbReference type="PROSITE" id="PS00041">
    <property type="entry name" value="HTH_ARAC_FAMILY_1"/>
    <property type="match status" value="1"/>
</dbReference>
<dbReference type="PANTHER" id="PTHR43280">
    <property type="entry name" value="ARAC-FAMILY TRANSCRIPTIONAL REGULATOR"/>
    <property type="match status" value="1"/>
</dbReference>
<sequence>MIIMGLGKNNNHRLTTPSHVVFTQLVTQHGQDAVISERHTTPLVTGKFLSYQSPTGFILHGGKTDEWMAMNTMSSTPASVIFTLLLEGELAFGYDNQAFHLSSQSSQTQNGIGLVVNLKQESTFHRRINEHNHIEKLNIILEPKWFKQRVNSIGASQLNHFLSQHLAHQSFQLTDEIIEAAQRLISTSPPKAFLPLQQFDLQAQMLIQQLFEIMIPQLNKQSSHTSNLPVAHNFQDEMKSILHYINAHLNEELCLDKIAKNCALSVSSLQTKFKQQLGLTVLSYVRQKRLEFAKQQLKLTDCTVTQAAYDAQYHHPANFTIAFKKMFGLTPNQWVDKIRKDPLDKQL</sequence>
<keyword evidence="3" id="KW-0804">Transcription</keyword>
<keyword evidence="1" id="KW-0805">Transcription regulation</keyword>
<reference evidence="5 6" key="1">
    <citation type="submission" date="2019-07" db="EMBL/GenBank/DDBJ databases">
        <title>The draft genome sequence of Vibrio algivorus M1486.</title>
        <authorList>
            <person name="Meng X."/>
        </authorList>
    </citation>
    <scope>NUCLEOTIDE SEQUENCE [LARGE SCALE GENOMIC DNA]</scope>
    <source>
        <strain evidence="5 6">M1486</strain>
    </source>
</reference>
<dbReference type="InterPro" id="IPR009057">
    <property type="entry name" value="Homeodomain-like_sf"/>
</dbReference>
<dbReference type="PANTHER" id="PTHR43280:SF27">
    <property type="entry name" value="TRANSCRIPTIONAL REGULATOR MTLR"/>
    <property type="match status" value="1"/>
</dbReference>
<dbReference type="SUPFAM" id="SSF46689">
    <property type="entry name" value="Homeodomain-like"/>
    <property type="match status" value="2"/>
</dbReference>
<dbReference type="InterPro" id="IPR018062">
    <property type="entry name" value="HTH_AraC-typ_CS"/>
</dbReference>
<dbReference type="GO" id="GO:0003700">
    <property type="term" value="F:DNA-binding transcription factor activity"/>
    <property type="evidence" value="ECO:0007669"/>
    <property type="project" value="InterPro"/>
</dbReference>
<feature type="domain" description="HTH araC/xylS-type" evidence="4">
    <location>
        <begin position="239"/>
        <end position="337"/>
    </location>
</feature>
<protein>
    <submittedName>
        <fullName evidence="5">Helix-turn-helix domain-containing protein</fullName>
    </submittedName>
</protein>
<dbReference type="InterPro" id="IPR018060">
    <property type="entry name" value="HTH_AraC"/>
</dbReference>
<dbReference type="GO" id="GO:0043565">
    <property type="term" value="F:sequence-specific DNA binding"/>
    <property type="evidence" value="ECO:0007669"/>
    <property type="project" value="InterPro"/>
</dbReference>
<dbReference type="PROSITE" id="PS01124">
    <property type="entry name" value="HTH_ARAC_FAMILY_2"/>
    <property type="match status" value="1"/>
</dbReference>
<proteinExistence type="predicted"/>
<dbReference type="EMBL" id="VMKJ01000016">
    <property type="protein sequence ID" value="TVO36505.1"/>
    <property type="molecule type" value="Genomic_DNA"/>
</dbReference>
<comment type="caution">
    <text evidence="5">The sequence shown here is derived from an EMBL/GenBank/DDBJ whole genome shotgun (WGS) entry which is preliminary data.</text>
</comment>
<dbReference type="OrthoDB" id="5949386at2"/>
<evidence type="ECO:0000313" key="5">
    <source>
        <dbReference type="EMBL" id="TVO36505.1"/>
    </source>
</evidence>
<evidence type="ECO:0000256" key="1">
    <source>
        <dbReference type="ARBA" id="ARBA00023015"/>
    </source>
</evidence>
<evidence type="ECO:0000259" key="4">
    <source>
        <dbReference type="PROSITE" id="PS01124"/>
    </source>
</evidence>
<name>A0A557P778_9VIBR</name>
<dbReference type="AlphaFoldDB" id="A0A557P778"/>
<dbReference type="Pfam" id="PF12833">
    <property type="entry name" value="HTH_18"/>
    <property type="match status" value="1"/>
</dbReference>